<keyword evidence="9" id="KW-0863">Zinc-finger</keyword>
<evidence type="ECO:0000256" key="4">
    <source>
        <dbReference type="ARBA" id="ARBA00022741"/>
    </source>
</evidence>
<dbReference type="InterPro" id="IPR013083">
    <property type="entry name" value="Znf_RING/FYVE/PHD"/>
</dbReference>
<dbReference type="GO" id="GO:0005634">
    <property type="term" value="C:nucleus"/>
    <property type="evidence" value="ECO:0007669"/>
    <property type="project" value="TreeGrafter"/>
</dbReference>
<comment type="catalytic activity">
    <reaction evidence="8">
        <text>L-seryl-[protein] + ATP = O-phospho-L-seryl-[protein] + ADP + H(+)</text>
        <dbReference type="Rhea" id="RHEA:17989"/>
        <dbReference type="Rhea" id="RHEA-COMP:9863"/>
        <dbReference type="Rhea" id="RHEA-COMP:11604"/>
        <dbReference type="ChEBI" id="CHEBI:15378"/>
        <dbReference type="ChEBI" id="CHEBI:29999"/>
        <dbReference type="ChEBI" id="CHEBI:30616"/>
        <dbReference type="ChEBI" id="CHEBI:83421"/>
        <dbReference type="ChEBI" id="CHEBI:456216"/>
        <dbReference type="EC" id="2.7.11.11"/>
    </reaction>
</comment>
<gene>
    <name evidence="12" type="ORF">SeLEV6574_g04554</name>
</gene>
<dbReference type="VEuPathDB" id="FungiDB:SeMB42_g08004"/>
<feature type="domain" description="RING-type" evidence="11">
    <location>
        <begin position="617"/>
        <end position="657"/>
    </location>
</feature>
<dbReference type="SMART" id="SM00220">
    <property type="entry name" value="S_TKc"/>
    <property type="match status" value="1"/>
</dbReference>
<dbReference type="OrthoDB" id="63267at2759"/>
<sequence length="662" mass="74302">MLRPTRYRGQYVFNILGKSFALSLIFLNADDLVVLAVVSGSDYESNISGDAIYVPGGDLFSYLRKCKRLPEETARFYSCELVLAIEYLHALIIVYRDLKPENILLDSKGHIKLADFGFAKIAQDVTKTFCGTPAYMAPEIILKLPYTQAVDWWSFRHSGIVTYEMMAGYTPYHDTSPQKIYENVLSGKFRWSSQIQPTAKEFLKKLLDPMPKRRLGSSGGTGLGSREVKENPWFDTVDWGAVARRDLPTPWNSPEKSDGDPTNFEIYKDESSIVEASKGVMPVAPADVIHVQQEALNVISTRKRQLPWRMTALSRNRLKMKVIASILLQLLITYLHQASAMDHDVGCPHRHEVGCPLRNDAPPGLDWRPPHGYGGRPHYEYHCRPPHGFDGRPDYEYYVELDDVYGYEQPGFLEQVAGYFHGYNGQTDPGYGVGSSRGHDMGPLPDYGYGVRTESFDVGSSRGHDMGPLPGYGYDVGSSHGVHNEPPVFHGAMAGSFTIAASAVPNLERYIPEAERVAPPPDLLADVRGRPDGDILQYFYMLPYREDLEDALIAAQLTWTEENSDPVDCEELQPQSPPQPVSTITVGNPTLLQENPGKEWVLKHVNRLLGSRSKGDCPICLMPMEAVGNTKLKCKHRLHTNCWTQWSKVKPICPICRKFCRV</sequence>
<feature type="domain" description="Protein kinase" evidence="10">
    <location>
        <begin position="1"/>
        <end position="234"/>
    </location>
</feature>
<dbReference type="InterPro" id="IPR008271">
    <property type="entry name" value="Ser/Thr_kinase_AS"/>
</dbReference>
<accession>A0A507CYV7</accession>
<evidence type="ECO:0000256" key="9">
    <source>
        <dbReference type="PROSITE-ProRule" id="PRU00175"/>
    </source>
</evidence>
<dbReference type="PANTHER" id="PTHR24353">
    <property type="entry name" value="CYCLIC NUCLEOTIDE-DEPENDENT PROTEIN KINASE"/>
    <property type="match status" value="1"/>
</dbReference>
<dbReference type="PROSITE" id="PS00108">
    <property type="entry name" value="PROTEIN_KINASE_ST"/>
    <property type="match status" value="1"/>
</dbReference>
<keyword evidence="5" id="KW-0418">Kinase</keyword>
<keyword evidence="4" id="KW-0547">Nucleotide-binding</keyword>
<protein>
    <recommendedName>
        <fullName evidence="1">cAMP-dependent protein kinase</fullName>
        <ecNumber evidence="1">2.7.11.11</ecNumber>
    </recommendedName>
</protein>
<dbReference type="EC" id="2.7.11.11" evidence="1"/>
<dbReference type="SUPFAM" id="SSF56112">
    <property type="entry name" value="Protein kinase-like (PK-like)"/>
    <property type="match status" value="1"/>
</dbReference>
<dbReference type="Gene3D" id="1.10.510.10">
    <property type="entry name" value="Transferase(Phosphotransferase) domain 1"/>
    <property type="match status" value="1"/>
</dbReference>
<proteinExistence type="predicted"/>
<dbReference type="Proteomes" id="UP000320475">
    <property type="component" value="Unassembled WGS sequence"/>
</dbReference>
<dbReference type="GO" id="GO:0004691">
    <property type="term" value="F:cAMP-dependent protein kinase activity"/>
    <property type="evidence" value="ECO:0007669"/>
    <property type="project" value="UniProtKB-EC"/>
</dbReference>
<dbReference type="VEuPathDB" id="FungiDB:SeMB42_g07331"/>
<dbReference type="GO" id="GO:0005952">
    <property type="term" value="C:cAMP-dependent protein kinase complex"/>
    <property type="evidence" value="ECO:0007669"/>
    <property type="project" value="TreeGrafter"/>
</dbReference>
<evidence type="ECO:0000256" key="6">
    <source>
        <dbReference type="ARBA" id="ARBA00022840"/>
    </source>
</evidence>
<evidence type="ECO:0000256" key="7">
    <source>
        <dbReference type="ARBA" id="ARBA00047292"/>
    </source>
</evidence>
<comment type="catalytic activity">
    <reaction evidence="7">
        <text>L-threonyl-[protein] + ATP = O-phospho-L-threonyl-[protein] + ADP + H(+)</text>
        <dbReference type="Rhea" id="RHEA:46608"/>
        <dbReference type="Rhea" id="RHEA-COMP:11060"/>
        <dbReference type="Rhea" id="RHEA-COMP:11605"/>
        <dbReference type="ChEBI" id="CHEBI:15378"/>
        <dbReference type="ChEBI" id="CHEBI:30013"/>
        <dbReference type="ChEBI" id="CHEBI:30616"/>
        <dbReference type="ChEBI" id="CHEBI:61977"/>
        <dbReference type="ChEBI" id="CHEBI:456216"/>
        <dbReference type="EC" id="2.7.11.11"/>
    </reaction>
</comment>
<dbReference type="PANTHER" id="PTHR24353:SF153">
    <property type="entry name" value="CAMP-DEPENDENT PROTEIN KINASE CATALYTIC SUBUNIT 1"/>
    <property type="match status" value="1"/>
</dbReference>
<evidence type="ECO:0000259" key="10">
    <source>
        <dbReference type="PROSITE" id="PS50011"/>
    </source>
</evidence>
<keyword evidence="9" id="KW-0479">Metal-binding</keyword>
<evidence type="ECO:0000256" key="2">
    <source>
        <dbReference type="ARBA" id="ARBA00022527"/>
    </source>
</evidence>
<evidence type="ECO:0000313" key="13">
    <source>
        <dbReference type="Proteomes" id="UP000320475"/>
    </source>
</evidence>
<dbReference type="SUPFAM" id="SSF57850">
    <property type="entry name" value="RING/U-box"/>
    <property type="match status" value="1"/>
</dbReference>
<keyword evidence="3" id="KW-0808">Transferase</keyword>
<evidence type="ECO:0000256" key="1">
    <source>
        <dbReference type="ARBA" id="ARBA00012444"/>
    </source>
</evidence>
<dbReference type="InterPro" id="IPR011009">
    <property type="entry name" value="Kinase-like_dom_sf"/>
</dbReference>
<evidence type="ECO:0000256" key="8">
    <source>
        <dbReference type="ARBA" id="ARBA00047454"/>
    </source>
</evidence>
<dbReference type="Pfam" id="PF13639">
    <property type="entry name" value="zf-RING_2"/>
    <property type="match status" value="1"/>
</dbReference>
<dbReference type="EMBL" id="QEAM01000186">
    <property type="protein sequence ID" value="TPX44336.1"/>
    <property type="molecule type" value="Genomic_DNA"/>
</dbReference>
<dbReference type="FunFam" id="1.10.510.10:FF:000210">
    <property type="entry name" value="Non-specific serine/threonine protein kinase"/>
    <property type="match status" value="1"/>
</dbReference>
<organism evidence="12 13">
    <name type="scientific">Synchytrium endobioticum</name>
    <dbReference type="NCBI Taxonomy" id="286115"/>
    <lineage>
        <taxon>Eukaryota</taxon>
        <taxon>Fungi</taxon>
        <taxon>Fungi incertae sedis</taxon>
        <taxon>Chytridiomycota</taxon>
        <taxon>Chytridiomycota incertae sedis</taxon>
        <taxon>Chytridiomycetes</taxon>
        <taxon>Synchytriales</taxon>
        <taxon>Synchytriaceae</taxon>
        <taxon>Synchytrium</taxon>
    </lineage>
</organism>
<evidence type="ECO:0000313" key="12">
    <source>
        <dbReference type="EMBL" id="TPX44336.1"/>
    </source>
</evidence>
<keyword evidence="9" id="KW-0862">Zinc</keyword>
<reference evidence="12 13" key="1">
    <citation type="journal article" date="2019" name="Sci. Rep.">
        <title>Comparative genomics of chytrid fungi reveal insights into the obligate biotrophic and pathogenic lifestyle of Synchytrium endobioticum.</title>
        <authorList>
            <person name="van de Vossenberg B.T.L.H."/>
            <person name="Warris S."/>
            <person name="Nguyen H.D.T."/>
            <person name="van Gent-Pelzer M.P.E."/>
            <person name="Joly D.L."/>
            <person name="van de Geest H.C."/>
            <person name="Bonants P.J.M."/>
            <person name="Smith D.S."/>
            <person name="Levesque C.A."/>
            <person name="van der Lee T.A.J."/>
        </authorList>
    </citation>
    <scope>NUCLEOTIDE SEQUENCE [LARGE SCALE GENOMIC DNA]</scope>
    <source>
        <strain evidence="12 13">LEV6574</strain>
    </source>
</reference>
<dbReference type="AlphaFoldDB" id="A0A507CYV7"/>
<dbReference type="GO" id="GO:0005829">
    <property type="term" value="C:cytosol"/>
    <property type="evidence" value="ECO:0007669"/>
    <property type="project" value="TreeGrafter"/>
</dbReference>
<name>A0A507CYV7_9FUNG</name>
<dbReference type="InterPro" id="IPR001841">
    <property type="entry name" value="Znf_RING"/>
</dbReference>
<keyword evidence="2" id="KW-0723">Serine/threonine-protein kinase</keyword>
<evidence type="ECO:0000256" key="3">
    <source>
        <dbReference type="ARBA" id="ARBA00022679"/>
    </source>
</evidence>
<dbReference type="PROSITE" id="PS50011">
    <property type="entry name" value="PROTEIN_KINASE_DOM"/>
    <property type="match status" value="1"/>
</dbReference>
<dbReference type="Pfam" id="PF00069">
    <property type="entry name" value="Pkinase"/>
    <property type="match status" value="1"/>
</dbReference>
<evidence type="ECO:0000259" key="11">
    <source>
        <dbReference type="PROSITE" id="PS50089"/>
    </source>
</evidence>
<dbReference type="PROSITE" id="PS50089">
    <property type="entry name" value="ZF_RING_2"/>
    <property type="match status" value="1"/>
</dbReference>
<dbReference type="Gene3D" id="3.30.200.20">
    <property type="entry name" value="Phosphorylase Kinase, domain 1"/>
    <property type="match status" value="1"/>
</dbReference>
<keyword evidence="6" id="KW-0067">ATP-binding</keyword>
<evidence type="ECO:0000256" key="5">
    <source>
        <dbReference type="ARBA" id="ARBA00022777"/>
    </source>
</evidence>
<dbReference type="Gene3D" id="3.30.40.10">
    <property type="entry name" value="Zinc/RING finger domain, C3HC4 (zinc finger)"/>
    <property type="match status" value="1"/>
</dbReference>
<comment type="caution">
    <text evidence="12">The sequence shown here is derived from an EMBL/GenBank/DDBJ whole genome shotgun (WGS) entry which is preliminary data.</text>
</comment>
<dbReference type="GO" id="GO:0005524">
    <property type="term" value="F:ATP binding"/>
    <property type="evidence" value="ECO:0007669"/>
    <property type="project" value="UniProtKB-KW"/>
</dbReference>
<dbReference type="GO" id="GO:0008270">
    <property type="term" value="F:zinc ion binding"/>
    <property type="evidence" value="ECO:0007669"/>
    <property type="project" value="UniProtKB-KW"/>
</dbReference>
<dbReference type="InterPro" id="IPR000719">
    <property type="entry name" value="Prot_kinase_dom"/>
</dbReference>